<sequence>MGNRLSSEKPRLLWLSHFIPYPPKGGALQRSFNLLKEASRYFDIDLFSLVQKFPVEENFGSLEKGLEICRKELSKYTSSIEFFPINAEKKGPNKALTAIKAGLSLSPYIEYWLSSDELSTRLLEVGSGGKYALVHCDTVGIARYASKLVSAKKILNHHNIESHMQYRRAKGESNIAKKLYFLLDAMKISYLEKRYCHEFDLNIVCSDLDGERLSKRLHVNTHVVPNGVDTEYFVSSDGESEVKDSLIFAGGMTWYPNYQAMEFFIKEVWPILKVKRPTASITIVGRGGEKLRPVVGADSTISLTGFVDDVRPYIERASVYICPIFVGGGTKLKVLDALSMSKAMVAHPIACEGIEVEQGKNVELAQTPEAMADKILYLLDNPEVRGRLGRAGRELIENCYSFRAVGDDMAERYIGLLGERG</sequence>
<dbReference type="EMBL" id="CP000155">
    <property type="protein sequence ID" value="ABC29518.1"/>
    <property type="molecule type" value="Genomic_DNA"/>
</dbReference>
<dbReference type="STRING" id="349521.HCH_02733"/>
<dbReference type="PANTHER" id="PTHR12526">
    <property type="entry name" value="GLYCOSYLTRANSFERASE"/>
    <property type="match status" value="1"/>
</dbReference>
<gene>
    <name evidence="1" type="ordered locus">HCH_02733</name>
</gene>
<dbReference type="AlphaFoldDB" id="Q2SIK6"/>
<proteinExistence type="predicted"/>
<dbReference type="Pfam" id="PF13692">
    <property type="entry name" value="Glyco_trans_1_4"/>
    <property type="match status" value="1"/>
</dbReference>
<dbReference type="GO" id="GO:0016740">
    <property type="term" value="F:transferase activity"/>
    <property type="evidence" value="ECO:0007669"/>
    <property type="project" value="UniProtKB-KW"/>
</dbReference>
<dbReference type="SUPFAM" id="SSF53756">
    <property type="entry name" value="UDP-Glycosyltransferase/glycogen phosphorylase"/>
    <property type="match status" value="1"/>
</dbReference>
<keyword evidence="1" id="KW-0808">Transferase</keyword>
<evidence type="ECO:0000313" key="2">
    <source>
        <dbReference type="Proteomes" id="UP000000238"/>
    </source>
</evidence>
<dbReference type="CAZy" id="GT4">
    <property type="family name" value="Glycosyltransferase Family 4"/>
</dbReference>
<dbReference type="Proteomes" id="UP000000238">
    <property type="component" value="Chromosome"/>
</dbReference>
<reference evidence="1 2" key="1">
    <citation type="journal article" date="2005" name="Nucleic Acids Res.">
        <title>Genomic blueprint of Hahella chejuensis, a marine microbe producing an algicidal agent.</title>
        <authorList>
            <person name="Jeong H."/>
            <person name="Yim J.H."/>
            <person name="Lee C."/>
            <person name="Choi S.-H."/>
            <person name="Park Y.K."/>
            <person name="Yoon S.H."/>
            <person name="Hur C.-G."/>
            <person name="Kang H.-Y."/>
            <person name="Kim D."/>
            <person name="Lee H.H."/>
            <person name="Park K.H."/>
            <person name="Park S.-H."/>
            <person name="Park H.-S."/>
            <person name="Lee H.K."/>
            <person name="Oh T.K."/>
            <person name="Kim J.F."/>
        </authorList>
    </citation>
    <scope>NUCLEOTIDE SEQUENCE [LARGE SCALE GENOMIC DNA]</scope>
    <source>
        <strain evidence="1 2">KCTC 2396</strain>
    </source>
</reference>
<dbReference type="CDD" id="cd03801">
    <property type="entry name" value="GT4_PimA-like"/>
    <property type="match status" value="1"/>
</dbReference>
<dbReference type="HOGENOM" id="CLU_028014_0_1_6"/>
<organism evidence="1 2">
    <name type="scientific">Hahella chejuensis (strain KCTC 2396)</name>
    <dbReference type="NCBI Taxonomy" id="349521"/>
    <lineage>
        <taxon>Bacteria</taxon>
        <taxon>Pseudomonadati</taxon>
        <taxon>Pseudomonadota</taxon>
        <taxon>Gammaproteobacteria</taxon>
        <taxon>Oceanospirillales</taxon>
        <taxon>Hahellaceae</taxon>
        <taxon>Hahella</taxon>
    </lineage>
</organism>
<accession>Q2SIK6</accession>
<dbReference type="eggNOG" id="COG0438">
    <property type="taxonomic scope" value="Bacteria"/>
</dbReference>
<keyword evidence="2" id="KW-1185">Reference proteome</keyword>
<dbReference type="KEGG" id="hch:HCH_02733"/>
<dbReference type="OrthoDB" id="9807209at2"/>
<protein>
    <submittedName>
        <fullName evidence="1">Glycosyltransferase</fullName>
    </submittedName>
</protein>
<dbReference type="Gene3D" id="3.40.50.2000">
    <property type="entry name" value="Glycogen Phosphorylase B"/>
    <property type="match status" value="2"/>
</dbReference>
<evidence type="ECO:0000313" key="1">
    <source>
        <dbReference type="EMBL" id="ABC29518.1"/>
    </source>
</evidence>
<name>Q2SIK6_HAHCH</name>